<dbReference type="InterPro" id="IPR006818">
    <property type="entry name" value="ASF1-like"/>
</dbReference>
<dbReference type="Gene3D" id="2.60.40.1490">
    <property type="entry name" value="Histone chaperone ASF1-like"/>
    <property type="match status" value="1"/>
</dbReference>
<feature type="compositionally biased region" description="Low complexity" evidence="8">
    <location>
        <begin position="150"/>
        <end position="161"/>
    </location>
</feature>
<feature type="region of interest" description="Disordered" evidence="8">
    <location>
        <begin position="191"/>
        <end position="213"/>
    </location>
</feature>
<keyword evidence="4" id="KW-0804">Transcription</keyword>
<evidence type="ECO:0000256" key="2">
    <source>
        <dbReference type="ARBA" id="ARBA00006051"/>
    </source>
</evidence>
<evidence type="ECO:0000256" key="3">
    <source>
        <dbReference type="ARBA" id="ARBA00023015"/>
    </source>
</evidence>
<dbReference type="GO" id="GO:0005634">
    <property type="term" value="C:nucleus"/>
    <property type="evidence" value="ECO:0007669"/>
    <property type="project" value="UniProtKB-SubCell"/>
</dbReference>
<sequence>MGYLKLKSVEVDSTTKKLMDPLKFSFRFACSNEIKSGVEFVVLYNMDVHSDENDQVLAEVEIAPIPKGKIEFSIDADAPDVNKIPLDDMFGLTSILIIGKYKGQQFIRIGYIVDVSYPGIPSSKLIKNDIEEPSEEIEDKEEDEEDGEENSGSAGGSNESDYITEDEDENAESGEPRTFMEAVEDVANEGKERIFESEGREEEEDERVGSDSYSEINRELNKSVGEEAELGNEDKDVFEYCGYRIDKRQIEMKLMNPPVINLFEIEWSEEAPDREKSDASDEAPLKKQKVQES</sequence>
<comment type="similarity">
    <text evidence="2">Belongs to the ASF1 family.</text>
</comment>
<dbReference type="InterPro" id="IPR036747">
    <property type="entry name" value="ASF1-like_sf"/>
</dbReference>
<keyword evidence="5" id="KW-0143">Chaperone</keyword>
<evidence type="ECO:0000313" key="10">
    <source>
        <dbReference type="Proteomes" id="UP001059546"/>
    </source>
</evidence>
<comment type="subcellular location">
    <subcellularLocation>
        <location evidence="1">Nucleus</location>
    </subcellularLocation>
</comment>
<feature type="region of interest" description="Disordered" evidence="8">
    <location>
        <begin position="269"/>
        <end position="293"/>
    </location>
</feature>
<evidence type="ECO:0000256" key="6">
    <source>
        <dbReference type="ARBA" id="ARBA00023242"/>
    </source>
</evidence>
<feature type="compositionally biased region" description="Acidic residues" evidence="8">
    <location>
        <begin position="131"/>
        <end position="149"/>
    </location>
</feature>
<dbReference type="Pfam" id="PF04729">
    <property type="entry name" value="ASF1_hist_chap"/>
    <property type="match status" value="1"/>
</dbReference>
<evidence type="ECO:0000256" key="7">
    <source>
        <dbReference type="ARBA" id="ARBA00032776"/>
    </source>
</evidence>
<gene>
    <name evidence="9" type="ORF">GPU96_07g12370</name>
</gene>
<dbReference type="Proteomes" id="UP001059546">
    <property type="component" value="Chromosome VII"/>
</dbReference>
<dbReference type="PANTHER" id="PTHR12040">
    <property type="entry name" value="ANTI-SILENCING PROTEIN 1"/>
    <property type="match status" value="1"/>
</dbReference>
<protein>
    <recommendedName>
        <fullName evidence="7">Anti-silencing function protein 1</fullName>
    </recommendedName>
</protein>
<evidence type="ECO:0000256" key="1">
    <source>
        <dbReference type="ARBA" id="ARBA00004123"/>
    </source>
</evidence>
<proteinExistence type="inferred from homology"/>
<dbReference type="PANTHER" id="PTHR12040:SF0">
    <property type="entry name" value="HISTONE CHAPERONE ASF1"/>
    <property type="match status" value="1"/>
</dbReference>
<feature type="compositionally biased region" description="Basic and acidic residues" evidence="8">
    <location>
        <begin position="271"/>
        <end position="293"/>
    </location>
</feature>
<dbReference type="EMBL" id="CP075153">
    <property type="protein sequence ID" value="UTX43479.1"/>
    <property type="molecule type" value="Genomic_DNA"/>
</dbReference>
<accession>A0A9Q9F8C8</accession>
<dbReference type="SUPFAM" id="SSF101546">
    <property type="entry name" value="ASF1-like"/>
    <property type="match status" value="1"/>
</dbReference>
<organism evidence="9 10">
    <name type="scientific">Encephalitozoon hellem</name>
    <name type="common">Microsporidian parasite</name>
    <dbReference type="NCBI Taxonomy" id="27973"/>
    <lineage>
        <taxon>Eukaryota</taxon>
        <taxon>Fungi</taxon>
        <taxon>Fungi incertae sedis</taxon>
        <taxon>Microsporidia</taxon>
        <taxon>Unikaryonidae</taxon>
        <taxon>Encephalitozoon</taxon>
    </lineage>
</organism>
<dbReference type="GO" id="GO:0006335">
    <property type="term" value="P:DNA replication-dependent chromatin assembly"/>
    <property type="evidence" value="ECO:0007669"/>
    <property type="project" value="TreeGrafter"/>
</dbReference>
<dbReference type="GO" id="GO:0042393">
    <property type="term" value="F:histone binding"/>
    <property type="evidence" value="ECO:0007669"/>
    <property type="project" value="TreeGrafter"/>
</dbReference>
<dbReference type="GO" id="GO:0000785">
    <property type="term" value="C:chromatin"/>
    <property type="evidence" value="ECO:0007669"/>
    <property type="project" value="TreeGrafter"/>
</dbReference>
<evidence type="ECO:0000313" key="9">
    <source>
        <dbReference type="EMBL" id="UTX43479.1"/>
    </source>
</evidence>
<name>A0A9Q9F8C8_ENCHE</name>
<keyword evidence="3" id="KW-0805">Transcription regulation</keyword>
<evidence type="ECO:0000256" key="5">
    <source>
        <dbReference type="ARBA" id="ARBA00023186"/>
    </source>
</evidence>
<evidence type="ECO:0000256" key="8">
    <source>
        <dbReference type="SAM" id="MobiDB-lite"/>
    </source>
</evidence>
<dbReference type="AlphaFoldDB" id="A0A9Q9F8C8"/>
<evidence type="ECO:0000256" key="4">
    <source>
        <dbReference type="ARBA" id="ARBA00023163"/>
    </source>
</evidence>
<feature type="compositionally biased region" description="Acidic residues" evidence="8">
    <location>
        <begin position="162"/>
        <end position="172"/>
    </location>
</feature>
<keyword evidence="6" id="KW-0539">Nucleus</keyword>
<feature type="region of interest" description="Disordered" evidence="8">
    <location>
        <begin position="123"/>
        <end position="178"/>
    </location>
</feature>
<reference evidence="9" key="1">
    <citation type="submission" date="2022-10" db="EMBL/GenBank/DDBJ databases">
        <title>Encephalitozoon hellem ATCC 50604 Complete Genome.</title>
        <authorList>
            <person name="Mascarenhas dos Santos A.C."/>
            <person name="Julian A.T."/>
            <person name="Pombert J.-F."/>
        </authorList>
    </citation>
    <scope>NUCLEOTIDE SEQUENCE</scope>
    <source>
        <strain evidence="9">ATCC 50604</strain>
    </source>
</reference>